<evidence type="ECO:0008006" key="3">
    <source>
        <dbReference type="Google" id="ProtNLM"/>
    </source>
</evidence>
<dbReference type="SUPFAM" id="SSF48371">
    <property type="entry name" value="ARM repeat"/>
    <property type="match status" value="1"/>
</dbReference>
<name>A0ABU3VNR1_9EURY</name>
<comment type="caution">
    <text evidence="1">The sequence shown here is derived from an EMBL/GenBank/DDBJ whole genome shotgun (WGS) entry which is preliminary data.</text>
</comment>
<dbReference type="InterPro" id="IPR011989">
    <property type="entry name" value="ARM-like"/>
</dbReference>
<protein>
    <recommendedName>
        <fullName evidence="3">HEAT repeat domain-containing protein</fullName>
    </recommendedName>
</protein>
<accession>A0ABU3VNR1</accession>
<evidence type="ECO:0000313" key="1">
    <source>
        <dbReference type="EMBL" id="MDV0445054.1"/>
    </source>
</evidence>
<proteinExistence type="predicted"/>
<gene>
    <name evidence="1" type="ORF">MmiAt1_06090</name>
</gene>
<dbReference type="Gene3D" id="1.25.10.10">
    <property type="entry name" value="Leucine-rich Repeat Variant"/>
    <property type="match status" value="1"/>
</dbReference>
<sequence>MNPKTDLNIDSNPSFLKEKLQYLRSLQNPTEEDLSDILCFFSDSNANEILCAAAIPVFQKAGKLASDLLFSIYSGFSDFPDNSVDSVSVDSVSVDSGSVNSVSVDSETDEKLKIRFSYALSQIAETPADVFISFLSSDIPRVRQNAVIGLSLKNNPEFDSVFLNVLQNDSDPETAFEAAAALEKSGADSLKFFEIVMADDIKHNPYIDSETKLKTSDISYIESEVDSEMKCIDNHVISKVIEASGRFGNEKTIQYLTPYLSGGDERISKTAEEAIQTIQSKIKS</sequence>
<dbReference type="InterPro" id="IPR016024">
    <property type="entry name" value="ARM-type_fold"/>
</dbReference>
<reference evidence="1 2" key="1">
    <citation type="submission" date="2023-06" db="EMBL/GenBank/DDBJ databases">
        <title>Genome sequence of Methanimicrococcus sp. At1.</title>
        <authorList>
            <person name="Protasov E."/>
            <person name="Platt K."/>
            <person name="Poehlein A."/>
            <person name="Daniel R."/>
            <person name="Brune A."/>
        </authorList>
    </citation>
    <scope>NUCLEOTIDE SEQUENCE [LARGE SCALE GENOMIC DNA]</scope>
    <source>
        <strain evidence="1 2">At1</strain>
    </source>
</reference>
<dbReference type="RefSeq" id="WP_318785475.1">
    <property type="nucleotide sequence ID" value="NZ_JAWDKC010000012.1"/>
</dbReference>
<dbReference type="Proteomes" id="UP001272052">
    <property type="component" value="Unassembled WGS sequence"/>
</dbReference>
<organism evidence="1 2">
    <name type="scientific">Methanimicrococcus hacksteinii</name>
    <dbReference type="NCBI Taxonomy" id="3028293"/>
    <lineage>
        <taxon>Archaea</taxon>
        <taxon>Methanobacteriati</taxon>
        <taxon>Methanobacteriota</taxon>
        <taxon>Stenosarchaea group</taxon>
        <taxon>Methanomicrobia</taxon>
        <taxon>Methanosarcinales</taxon>
        <taxon>Methanosarcinaceae</taxon>
        <taxon>Methanimicrococcus</taxon>
    </lineage>
</organism>
<dbReference type="EMBL" id="JAWDKC010000012">
    <property type="protein sequence ID" value="MDV0445054.1"/>
    <property type="molecule type" value="Genomic_DNA"/>
</dbReference>
<evidence type="ECO:0000313" key="2">
    <source>
        <dbReference type="Proteomes" id="UP001272052"/>
    </source>
</evidence>
<keyword evidence="2" id="KW-1185">Reference proteome</keyword>